<dbReference type="Proteomes" id="UP000249099">
    <property type="component" value="Unassembled WGS sequence"/>
</dbReference>
<protein>
    <recommendedName>
        <fullName evidence="2">Cell wall-active antibiotics response LiaF-like C-terminal domain-containing protein</fullName>
    </recommendedName>
</protein>
<gene>
    <name evidence="3" type="ORF">B8A44_09295</name>
</gene>
<name>A0A328KIK3_9LACT</name>
<dbReference type="InterPro" id="IPR016975">
    <property type="entry name" value="Cell_wall_LiaF"/>
</dbReference>
<dbReference type="InterPro" id="IPR047793">
    <property type="entry name" value="LiaF_C"/>
</dbReference>
<evidence type="ECO:0000313" key="4">
    <source>
        <dbReference type="Proteomes" id="UP000249099"/>
    </source>
</evidence>
<dbReference type="PIRSF" id="PIRSF031509">
    <property type="entry name" value="Cell_wall_LiaF/YvqF"/>
    <property type="match status" value="1"/>
</dbReference>
<dbReference type="Pfam" id="PF09922">
    <property type="entry name" value="LiaF-like_C"/>
    <property type="match status" value="1"/>
</dbReference>
<organism evidence="3 4">
    <name type="scientific">Dolosigranulum pigrum</name>
    <dbReference type="NCBI Taxonomy" id="29394"/>
    <lineage>
        <taxon>Bacteria</taxon>
        <taxon>Bacillati</taxon>
        <taxon>Bacillota</taxon>
        <taxon>Bacilli</taxon>
        <taxon>Lactobacillales</taxon>
        <taxon>Carnobacteriaceae</taxon>
        <taxon>Dolosigranulum</taxon>
    </lineage>
</organism>
<keyword evidence="1" id="KW-1133">Transmembrane helix</keyword>
<dbReference type="AlphaFoldDB" id="A0A328KIK3"/>
<feature type="transmembrane region" description="Helical" evidence="1">
    <location>
        <begin position="32"/>
        <end position="48"/>
    </location>
</feature>
<dbReference type="GO" id="GO:0016020">
    <property type="term" value="C:membrane"/>
    <property type="evidence" value="ECO:0007669"/>
    <property type="project" value="InterPro"/>
</dbReference>
<feature type="transmembrane region" description="Helical" evidence="1">
    <location>
        <begin position="60"/>
        <end position="89"/>
    </location>
</feature>
<sequence>MKIKKRNKINFLLGIFIFVFSMFVLYEFIQSIGSSLLFLSGLILLVLGRKLLKQAQKECYIIGGVMIALALLQTISAWIVLVLMIIIIAGKNPSLFNVVRESLFKRDQTTADSQFISVKLDQQRERPIKRIRKNWFGEEKNDDDIYEWEDINYTKVAGTSVIDLGNTIVPKGDNTVLIRKGFGNVKILVPEEVAVSLDISVFLGRVCIGEDELTLNNEVIKYRADRYDHASRRLKVVTNVLVGQVEVLFI</sequence>
<keyword evidence="1" id="KW-0472">Membrane</keyword>
<dbReference type="NCBIfam" id="NF040535">
    <property type="entry name" value="LiaF_C_term"/>
    <property type="match status" value="1"/>
</dbReference>
<dbReference type="InterPro" id="IPR024425">
    <property type="entry name" value="LiaF-like_C"/>
</dbReference>
<dbReference type="OrthoDB" id="2351415at2"/>
<dbReference type="EMBL" id="NAQV01000051">
    <property type="protein sequence ID" value="RAN61671.1"/>
    <property type="molecule type" value="Genomic_DNA"/>
</dbReference>
<keyword evidence="1" id="KW-0812">Transmembrane</keyword>
<feature type="transmembrane region" description="Helical" evidence="1">
    <location>
        <begin position="9"/>
        <end position="26"/>
    </location>
</feature>
<comment type="caution">
    <text evidence="3">The sequence shown here is derived from an EMBL/GenBank/DDBJ whole genome shotgun (WGS) entry which is preliminary data.</text>
</comment>
<reference evidence="3 4" key="1">
    <citation type="submission" date="2017-03" db="EMBL/GenBank/DDBJ databases">
        <title>wgs assembly of Dolosigranulum pigrum KPL CDC strains.</title>
        <authorList>
            <person name="Brugger S.D."/>
            <person name="Pettigrew M."/>
            <person name="Kong Y."/>
            <person name="Lemon K.P."/>
        </authorList>
    </citation>
    <scope>NUCLEOTIDE SEQUENCE [LARGE SCALE GENOMIC DNA]</scope>
    <source>
        <strain evidence="3 4">KPL1931_CDC4294-98</strain>
    </source>
</reference>
<evidence type="ECO:0000259" key="2">
    <source>
        <dbReference type="Pfam" id="PF09922"/>
    </source>
</evidence>
<proteinExistence type="predicted"/>
<evidence type="ECO:0000256" key="1">
    <source>
        <dbReference type="SAM" id="Phobius"/>
    </source>
</evidence>
<dbReference type="RefSeq" id="WP_112787227.1">
    <property type="nucleotide sequence ID" value="NZ_NAQV01000051.1"/>
</dbReference>
<accession>A0A328KIK3</accession>
<feature type="domain" description="Cell wall-active antibiotics response LiaF-like C-terminal" evidence="2">
    <location>
        <begin position="135"/>
        <end position="247"/>
    </location>
</feature>
<evidence type="ECO:0000313" key="3">
    <source>
        <dbReference type="EMBL" id="RAN61671.1"/>
    </source>
</evidence>